<dbReference type="OrthoDB" id="2418342at2"/>
<sequence>MLKRLEKILILAVSLVVFTIVAFLFFTRAPKDKNNLNTGKQSSDCRSESSVVESSETTASTSKSSINNEMSDSQKRPDTSKRISGFVARQYTLDEKSGMTEEFLTWASERAIIGGMAVNSAYFTHGASGTGDWYAETPDGLVLVQQQHPEGRPGYDYYSIHEVGGVIFFRGNTLYT</sequence>
<feature type="transmembrane region" description="Helical" evidence="2">
    <location>
        <begin position="7"/>
        <end position="26"/>
    </location>
</feature>
<reference evidence="3 4" key="1">
    <citation type="submission" date="2017-05" db="EMBL/GenBank/DDBJ databases">
        <title>Vagococcus spp. assemblies.</title>
        <authorList>
            <person name="Gulvik C.A."/>
        </authorList>
    </citation>
    <scope>NUCLEOTIDE SEQUENCE [LARGE SCALE GENOMIC DNA]</scope>
    <source>
        <strain evidence="3 4">CCUG 51432</strain>
    </source>
</reference>
<feature type="compositionally biased region" description="Low complexity" evidence="1">
    <location>
        <begin position="42"/>
        <end position="65"/>
    </location>
</feature>
<keyword evidence="4" id="KW-1185">Reference proteome</keyword>
<dbReference type="Proteomes" id="UP000287605">
    <property type="component" value="Unassembled WGS sequence"/>
</dbReference>
<evidence type="ECO:0000313" key="4">
    <source>
        <dbReference type="Proteomes" id="UP000287605"/>
    </source>
</evidence>
<keyword evidence="2" id="KW-0812">Transmembrane</keyword>
<keyword evidence="2" id="KW-1133">Transmembrane helix</keyword>
<proteinExistence type="predicted"/>
<evidence type="ECO:0000256" key="2">
    <source>
        <dbReference type="SAM" id="Phobius"/>
    </source>
</evidence>
<evidence type="ECO:0008006" key="5">
    <source>
        <dbReference type="Google" id="ProtNLM"/>
    </source>
</evidence>
<name>A0A430B4J7_9ENTE</name>
<accession>A0A430B4J7</accession>
<dbReference type="AlphaFoldDB" id="A0A430B4J7"/>
<feature type="region of interest" description="Disordered" evidence="1">
    <location>
        <begin position="36"/>
        <end position="79"/>
    </location>
</feature>
<organism evidence="3 4">
    <name type="scientific">Vagococcus elongatus</name>
    <dbReference type="NCBI Taxonomy" id="180344"/>
    <lineage>
        <taxon>Bacteria</taxon>
        <taxon>Bacillati</taxon>
        <taxon>Bacillota</taxon>
        <taxon>Bacilli</taxon>
        <taxon>Lactobacillales</taxon>
        <taxon>Enterococcaceae</taxon>
        <taxon>Vagococcus</taxon>
    </lineage>
</organism>
<protein>
    <recommendedName>
        <fullName evidence="5">DUF4767 domain-containing protein</fullName>
    </recommendedName>
</protein>
<evidence type="ECO:0000313" key="3">
    <source>
        <dbReference type="EMBL" id="RSU15247.1"/>
    </source>
</evidence>
<comment type="caution">
    <text evidence="3">The sequence shown here is derived from an EMBL/GenBank/DDBJ whole genome shotgun (WGS) entry which is preliminary data.</text>
</comment>
<evidence type="ECO:0000256" key="1">
    <source>
        <dbReference type="SAM" id="MobiDB-lite"/>
    </source>
</evidence>
<dbReference type="EMBL" id="NGKA01000002">
    <property type="protein sequence ID" value="RSU15247.1"/>
    <property type="molecule type" value="Genomic_DNA"/>
</dbReference>
<keyword evidence="2" id="KW-0472">Membrane</keyword>
<gene>
    <name evidence="3" type="ORF">CBF29_02630</name>
</gene>
<dbReference type="RefSeq" id="WP_126806995.1">
    <property type="nucleotide sequence ID" value="NZ_NGKA01000002.1"/>
</dbReference>